<gene>
    <name evidence="3" type="ordered locus">Sulac_0761</name>
</gene>
<dbReference type="EMBL" id="CP003179">
    <property type="protein sequence ID" value="AEW04267.1"/>
    <property type="molecule type" value="Genomic_DNA"/>
</dbReference>
<evidence type="ECO:0000313" key="3">
    <source>
        <dbReference type="EMBL" id="AEW04267.1"/>
    </source>
</evidence>
<organism evidence="3 4">
    <name type="scientific">Sulfobacillus acidophilus (strain ATCC 700253 / DSM 10332 / NAL)</name>
    <dbReference type="NCBI Taxonomy" id="679936"/>
    <lineage>
        <taxon>Bacteria</taxon>
        <taxon>Bacillati</taxon>
        <taxon>Bacillota</taxon>
        <taxon>Clostridia</taxon>
        <taxon>Eubacteriales</taxon>
        <taxon>Clostridiales Family XVII. Incertae Sedis</taxon>
        <taxon>Sulfobacillus</taxon>
    </lineage>
</organism>
<dbReference type="AlphaFoldDB" id="G8U134"/>
<evidence type="ECO:0000313" key="4">
    <source>
        <dbReference type="Proteomes" id="UP000005439"/>
    </source>
</evidence>
<dbReference type="Proteomes" id="UP000005439">
    <property type="component" value="Chromosome"/>
</dbReference>
<evidence type="ECO:0000256" key="2">
    <source>
        <dbReference type="SAM" id="SignalP"/>
    </source>
</evidence>
<keyword evidence="4" id="KW-1185">Reference proteome</keyword>
<proteinExistence type="predicted"/>
<dbReference type="HOGENOM" id="CLU_1194380_0_0_9"/>
<feature type="region of interest" description="Disordered" evidence="1">
    <location>
        <begin position="23"/>
        <end position="76"/>
    </location>
</feature>
<feature type="compositionally biased region" description="Polar residues" evidence="1">
    <location>
        <begin position="25"/>
        <end position="49"/>
    </location>
</feature>
<reference evidence="4" key="1">
    <citation type="submission" date="2011-12" db="EMBL/GenBank/DDBJ databases">
        <title>The complete genome of chromosome of Sulfobacillus acidophilus DSM 10332.</title>
        <authorList>
            <person name="Lucas S."/>
            <person name="Han J."/>
            <person name="Lapidus A."/>
            <person name="Bruce D."/>
            <person name="Goodwin L."/>
            <person name="Pitluck S."/>
            <person name="Peters L."/>
            <person name="Kyrpides N."/>
            <person name="Mavromatis K."/>
            <person name="Ivanova N."/>
            <person name="Mikhailova N."/>
            <person name="Chertkov O."/>
            <person name="Saunders E."/>
            <person name="Detter J.C."/>
            <person name="Tapia R."/>
            <person name="Han C."/>
            <person name="Land M."/>
            <person name="Hauser L."/>
            <person name="Markowitz V."/>
            <person name="Cheng J.-F."/>
            <person name="Hugenholtz P."/>
            <person name="Woyke T."/>
            <person name="Wu D."/>
            <person name="Pukall R."/>
            <person name="Gehrich-Schroeter G."/>
            <person name="Schneider S."/>
            <person name="Klenk H.-P."/>
            <person name="Eisen J.A."/>
        </authorList>
    </citation>
    <scope>NUCLEOTIDE SEQUENCE [LARGE SCALE GENOMIC DNA]</scope>
    <source>
        <strain evidence="4">ATCC 700253 / DSM 10332 / NAL</strain>
    </source>
</reference>
<accession>G8U134</accession>
<evidence type="ECO:0000256" key="1">
    <source>
        <dbReference type="SAM" id="MobiDB-lite"/>
    </source>
</evidence>
<name>G8U134_SULAD</name>
<dbReference type="PROSITE" id="PS51257">
    <property type="entry name" value="PROKAR_LIPOPROTEIN"/>
    <property type="match status" value="1"/>
</dbReference>
<feature type="signal peptide" evidence="2">
    <location>
        <begin position="1"/>
        <end position="19"/>
    </location>
</feature>
<feature type="chain" id="PRO_5039374198" evidence="2">
    <location>
        <begin position="20"/>
        <end position="232"/>
    </location>
</feature>
<protein>
    <submittedName>
        <fullName evidence="3">Uncharacterized protein</fullName>
    </submittedName>
</protein>
<reference evidence="3 4" key="2">
    <citation type="journal article" date="2012" name="Stand. Genomic Sci.">
        <title>Complete genome sequence of the moderately thermophilic mineral-sulfide-oxidizing firmicute Sulfobacillus acidophilus type strain (NAL(T)).</title>
        <authorList>
            <person name="Anderson I."/>
            <person name="Chertkov O."/>
            <person name="Chen A."/>
            <person name="Saunders E."/>
            <person name="Lapidus A."/>
            <person name="Nolan M."/>
            <person name="Lucas S."/>
            <person name="Hammon N."/>
            <person name="Deshpande S."/>
            <person name="Cheng J.F."/>
            <person name="Han C."/>
            <person name="Tapia R."/>
            <person name="Goodwin L.A."/>
            <person name="Pitluck S."/>
            <person name="Liolios K."/>
            <person name="Pagani I."/>
            <person name="Ivanova N."/>
            <person name="Mikhailova N."/>
            <person name="Pati A."/>
            <person name="Palaniappan K."/>
            <person name="Land M."/>
            <person name="Pan C."/>
            <person name="Rohde M."/>
            <person name="Pukall R."/>
            <person name="Goker M."/>
            <person name="Detter J.C."/>
            <person name="Woyke T."/>
            <person name="Bristow J."/>
            <person name="Eisen J.A."/>
            <person name="Markowitz V."/>
            <person name="Hugenholtz P."/>
            <person name="Kyrpides N.C."/>
            <person name="Klenk H.P."/>
            <person name="Mavromatis K."/>
        </authorList>
    </citation>
    <scope>NUCLEOTIDE SEQUENCE [LARGE SCALE GENOMIC DNA]</scope>
    <source>
        <strain evidence="4">ATCC 700253 / DSM 10332 / NAL</strain>
    </source>
</reference>
<feature type="compositionally biased region" description="Low complexity" evidence="1">
    <location>
        <begin position="50"/>
        <end position="76"/>
    </location>
</feature>
<keyword evidence="2" id="KW-0732">Signal</keyword>
<dbReference type="KEGG" id="sap:Sulac_0761"/>
<sequence>MGQRQTTMALILFSGTLLAGCGSAPHQTAKSTQPLAEPSSSIVNPSGKATTSPSVSSVTTQQSSSTNSNSSSQSPTVGFSSVIQEAMKSIVGHTSVPLYAPPTIEDFSPSRYYSASTHISSAPNPAPSYTIHFYKTNTPVPANNPLLFTLNPLSNIGGYRVSLWPSITSASQHLFYLSGCPPANGNSERGRNAYYVNGRGNGPPSELKRATGHHLASKSVGIYGGLSKHLPN</sequence>